<keyword evidence="1" id="KW-0812">Transmembrane</keyword>
<keyword evidence="1" id="KW-0472">Membrane</keyword>
<feature type="transmembrane region" description="Helical" evidence="1">
    <location>
        <begin position="20"/>
        <end position="40"/>
    </location>
</feature>
<protein>
    <submittedName>
        <fullName evidence="3">Peptidyl-prolyl cis-trans isomerase-like 3</fullName>
    </submittedName>
</protein>
<keyword evidence="3" id="KW-0413">Isomerase</keyword>
<dbReference type="AlphaFoldDB" id="A0A1D1XUQ3"/>
<dbReference type="SUPFAM" id="SSF50891">
    <property type="entry name" value="Cyclophilin-like"/>
    <property type="match status" value="1"/>
</dbReference>
<dbReference type="EMBL" id="GDJX01021811">
    <property type="protein sequence ID" value="JAT46125.1"/>
    <property type="molecule type" value="Transcribed_RNA"/>
</dbReference>
<sequence>MGRKPNEVGGAGRRCSPSVVLLLVAFVTCSLVYTGVSLAFRRTSSAHYVLSLVDAQAIEVVEGGGAAGEEDAEEERGDCCRGVENLELWGSAVKWGTDFKFNTSRECCKACKAMCHGGDGPCLCDSWVFCGDREKCKDKFGQCWLKKQKDALFPDLQESGENVIWTSGLIFGKGEGIVGIETEYGTLHLKLFPECAPRSVSYIVELLGARHCAGCRFYRAEGRGHSWDEEGNHIADAPPGPPYGLIQGTLEAEGVPFKKVPAEACPTIRRGSVAWIGSGPEFFVSLASHNEWRRSYTVFGTVLPEDMAIAEKIAQLPTKSDVWSNVNVSILEKPVPLKFRRLSKSGRDLNLKTNADLHSSKS</sequence>
<dbReference type="Pfam" id="PF00160">
    <property type="entry name" value="Pro_isomerase"/>
    <property type="match status" value="1"/>
</dbReference>
<reference evidence="3" key="1">
    <citation type="submission" date="2015-07" db="EMBL/GenBank/DDBJ databases">
        <title>Transcriptome Assembly of Anthurium amnicola.</title>
        <authorList>
            <person name="Suzuki J."/>
        </authorList>
    </citation>
    <scope>NUCLEOTIDE SEQUENCE</scope>
</reference>
<dbReference type="GO" id="GO:0003755">
    <property type="term" value="F:peptidyl-prolyl cis-trans isomerase activity"/>
    <property type="evidence" value="ECO:0007669"/>
    <property type="project" value="InterPro"/>
</dbReference>
<evidence type="ECO:0000313" key="3">
    <source>
        <dbReference type="EMBL" id="JAT46125.1"/>
    </source>
</evidence>
<proteinExistence type="predicted"/>
<gene>
    <name evidence="3" type="primary">PPIL3_1</name>
    <name evidence="3" type="ORF">g.18480</name>
</gene>
<dbReference type="PANTHER" id="PTHR46873:SF1">
    <property type="entry name" value="EXPRESSED PROTEIN"/>
    <property type="match status" value="1"/>
</dbReference>
<feature type="domain" description="PPIase cyclophilin-type" evidence="2">
    <location>
        <begin position="178"/>
        <end position="331"/>
    </location>
</feature>
<dbReference type="FunFam" id="2.40.100.10:FF:000086">
    <property type="entry name" value="Predicted protein"/>
    <property type="match status" value="1"/>
</dbReference>
<evidence type="ECO:0000259" key="2">
    <source>
        <dbReference type="Pfam" id="PF00160"/>
    </source>
</evidence>
<accession>A0A1D1XUQ3</accession>
<keyword evidence="1" id="KW-1133">Transmembrane helix</keyword>
<name>A0A1D1XUQ3_9ARAE</name>
<dbReference type="Gene3D" id="2.40.100.10">
    <property type="entry name" value="Cyclophilin-like"/>
    <property type="match status" value="1"/>
</dbReference>
<evidence type="ECO:0000256" key="1">
    <source>
        <dbReference type="SAM" id="Phobius"/>
    </source>
</evidence>
<dbReference type="InterPro" id="IPR029000">
    <property type="entry name" value="Cyclophilin-like_dom_sf"/>
</dbReference>
<dbReference type="InterPro" id="IPR002130">
    <property type="entry name" value="Cyclophilin-type_PPIase_dom"/>
</dbReference>
<organism evidence="3">
    <name type="scientific">Anthurium amnicola</name>
    <dbReference type="NCBI Taxonomy" id="1678845"/>
    <lineage>
        <taxon>Eukaryota</taxon>
        <taxon>Viridiplantae</taxon>
        <taxon>Streptophyta</taxon>
        <taxon>Embryophyta</taxon>
        <taxon>Tracheophyta</taxon>
        <taxon>Spermatophyta</taxon>
        <taxon>Magnoliopsida</taxon>
        <taxon>Liliopsida</taxon>
        <taxon>Araceae</taxon>
        <taxon>Pothoideae</taxon>
        <taxon>Potheae</taxon>
        <taxon>Anthurium</taxon>
    </lineage>
</organism>
<dbReference type="PANTHER" id="PTHR46873">
    <property type="entry name" value="EXPRESSED PROTEIN"/>
    <property type="match status" value="1"/>
</dbReference>